<dbReference type="EMBL" id="FOTV01000032">
    <property type="protein sequence ID" value="SFM12585.1"/>
    <property type="molecule type" value="Genomic_DNA"/>
</dbReference>
<protein>
    <submittedName>
        <fullName evidence="2">Uncharacterized protein</fullName>
    </submittedName>
</protein>
<keyword evidence="3" id="KW-1185">Reference proteome</keyword>
<accession>A0ABY1FUH2</accession>
<comment type="caution">
    <text evidence="2">The sequence shown here is derived from an EMBL/GenBank/DDBJ whole genome shotgun (WGS) entry which is preliminary data.</text>
</comment>
<dbReference type="Proteomes" id="UP000199211">
    <property type="component" value="Unassembled WGS sequence"/>
</dbReference>
<proteinExistence type="predicted"/>
<evidence type="ECO:0000313" key="2">
    <source>
        <dbReference type="EMBL" id="SFM12585.1"/>
    </source>
</evidence>
<reference evidence="2 3" key="1">
    <citation type="submission" date="2016-10" db="EMBL/GenBank/DDBJ databases">
        <authorList>
            <person name="Varghese N."/>
            <person name="Submissions S."/>
        </authorList>
    </citation>
    <scope>NUCLEOTIDE SEQUENCE [LARGE SCALE GENOMIC DNA]</scope>
    <source>
        <strain evidence="2 3">DSM 26291</strain>
    </source>
</reference>
<sequence length="118" mass="12210">MHRGIAQCAAAAQQATSVHGKTHPIHGAVLDQVTVTRNCTVIEVVVGPIDFQGADTTEVQIPHNGTGIAGGTKGKARTIVKNGRASKGMVASPDDVRANQTEVPPPLTHPSVLSSAFR</sequence>
<evidence type="ECO:0000256" key="1">
    <source>
        <dbReference type="SAM" id="MobiDB-lite"/>
    </source>
</evidence>
<gene>
    <name evidence="2" type="ORF">SAMN04487868_13233</name>
</gene>
<organism evidence="2 3">
    <name type="scientific">Marinobacter salarius</name>
    <dbReference type="NCBI Taxonomy" id="1420917"/>
    <lineage>
        <taxon>Bacteria</taxon>
        <taxon>Pseudomonadati</taxon>
        <taxon>Pseudomonadota</taxon>
        <taxon>Gammaproteobacteria</taxon>
        <taxon>Pseudomonadales</taxon>
        <taxon>Marinobacteraceae</taxon>
        <taxon>Marinobacter</taxon>
    </lineage>
</organism>
<name>A0ABY1FUH2_9GAMM</name>
<feature type="region of interest" description="Disordered" evidence="1">
    <location>
        <begin position="84"/>
        <end position="118"/>
    </location>
</feature>
<evidence type="ECO:0000313" key="3">
    <source>
        <dbReference type="Proteomes" id="UP000199211"/>
    </source>
</evidence>